<dbReference type="OrthoDB" id="6428585at2759"/>
<dbReference type="PANTHER" id="PTHR45774:SF4">
    <property type="entry name" value="AXUNDEAD, ISOFORM F"/>
    <property type="match status" value="1"/>
</dbReference>
<dbReference type="SUPFAM" id="SSF54695">
    <property type="entry name" value="POZ domain"/>
    <property type="match status" value="1"/>
</dbReference>
<dbReference type="SMART" id="SM00225">
    <property type="entry name" value="BTB"/>
    <property type="match status" value="1"/>
</dbReference>
<reference evidence="2" key="1">
    <citation type="submission" date="2020-07" db="EMBL/GenBank/DDBJ databases">
        <title>Multicomponent nature underlies the extraordinary mechanical properties of spider dragline silk.</title>
        <authorList>
            <person name="Kono N."/>
            <person name="Nakamura H."/>
            <person name="Mori M."/>
            <person name="Yoshida Y."/>
            <person name="Ohtoshi R."/>
            <person name="Malay A.D."/>
            <person name="Moran D.A.P."/>
            <person name="Tomita M."/>
            <person name="Numata K."/>
            <person name="Arakawa K."/>
        </authorList>
    </citation>
    <scope>NUCLEOTIDE SEQUENCE</scope>
</reference>
<gene>
    <name evidence="2" type="primary">AVEN_24930_1</name>
    <name evidence="2" type="ORF">TNCT_202061</name>
</gene>
<proteinExistence type="predicted"/>
<evidence type="ECO:0000313" key="3">
    <source>
        <dbReference type="Proteomes" id="UP000887116"/>
    </source>
</evidence>
<dbReference type="Gene3D" id="3.30.710.10">
    <property type="entry name" value="Potassium Channel Kv1.1, Chain A"/>
    <property type="match status" value="1"/>
</dbReference>
<dbReference type="EMBL" id="BMAO01037466">
    <property type="protein sequence ID" value="GFR17917.1"/>
    <property type="molecule type" value="Genomic_DNA"/>
</dbReference>
<evidence type="ECO:0000259" key="1">
    <source>
        <dbReference type="PROSITE" id="PS50097"/>
    </source>
</evidence>
<dbReference type="GO" id="GO:0005829">
    <property type="term" value="C:cytosol"/>
    <property type="evidence" value="ECO:0007669"/>
    <property type="project" value="TreeGrafter"/>
</dbReference>
<dbReference type="PANTHER" id="PTHR45774">
    <property type="entry name" value="BTB/POZ DOMAIN-CONTAINING"/>
    <property type="match status" value="1"/>
</dbReference>
<dbReference type="PROSITE" id="PS50097">
    <property type="entry name" value="BTB"/>
    <property type="match status" value="1"/>
</dbReference>
<sequence>MLFVERFWKNLVRGGASDADLITEYNEHVVKFPCHKRILCKASVFFKKELKGSKKCILLKNIEPNIMFLMVSFIYDGRIEPTDWRTTADLLSAAISYKIPSLYNYCVRSLLDNLTLSNACHLLELSLAYSVSILFSLSLKLCINGAFYILNTEDFNWIRPSIIILIVSQPLLNVPNETYVLYSLWIRATIDNCRNNIELTYENIARSFEPYSKLIEYKDVSEDELRFYKNDYLVQYFQNVVIKQERIYPSKRTMQFPLQLPLKSFVHCNSGEIISFDNLQGKCDVEFSVKESVYLLEFFITCRYIPNESNCGIDSVWIENGKNLLLRWNNTDDNFKLKLKLHKRIAYMSEGAVEFQVFQFILQDLVRLCCNTTYYLRIKTSNRKLLWPEFKSKNASDRLLEMHGLTHKCLQNMTFLPYPPLTCDE</sequence>
<organism evidence="2 3">
    <name type="scientific">Trichonephila clavata</name>
    <name type="common">Joro spider</name>
    <name type="synonym">Nephila clavata</name>
    <dbReference type="NCBI Taxonomy" id="2740835"/>
    <lineage>
        <taxon>Eukaryota</taxon>
        <taxon>Metazoa</taxon>
        <taxon>Ecdysozoa</taxon>
        <taxon>Arthropoda</taxon>
        <taxon>Chelicerata</taxon>
        <taxon>Arachnida</taxon>
        <taxon>Araneae</taxon>
        <taxon>Araneomorphae</taxon>
        <taxon>Entelegynae</taxon>
        <taxon>Araneoidea</taxon>
        <taxon>Nephilidae</taxon>
        <taxon>Trichonephila</taxon>
    </lineage>
</organism>
<feature type="domain" description="BTB" evidence="1">
    <location>
        <begin position="17"/>
        <end position="83"/>
    </location>
</feature>
<dbReference type="InterPro" id="IPR011333">
    <property type="entry name" value="SKP1/BTB/POZ_sf"/>
</dbReference>
<dbReference type="Pfam" id="PF00651">
    <property type="entry name" value="BTB"/>
    <property type="match status" value="1"/>
</dbReference>
<dbReference type="AlphaFoldDB" id="A0A8X6LRE3"/>
<dbReference type="InterPro" id="IPR000210">
    <property type="entry name" value="BTB/POZ_dom"/>
</dbReference>
<evidence type="ECO:0000313" key="2">
    <source>
        <dbReference type="EMBL" id="GFR17917.1"/>
    </source>
</evidence>
<name>A0A8X6LRE3_TRICU</name>
<keyword evidence="3" id="KW-1185">Reference proteome</keyword>
<comment type="caution">
    <text evidence="2">The sequence shown here is derived from an EMBL/GenBank/DDBJ whole genome shotgun (WGS) entry which is preliminary data.</text>
</comment>
<dbReference type="Proteomes" id="UP000887116">
    <property type="component" value="Unassembled WGS sequence"/>
</dbReference>
<protein>
    <recommendedName>
        <fullName evidence="1">BTB domain-containing protein</fullName>
    </recommendedName>
</protein>
<accession>A0A8X6LRE3</accession>
<dbReference type="GO" id="GO:0022008">
    <property type="term" value="P:neurogenesis"/>
    <property type="evidence" value="ECO:0007669"/>
    <property type="project" value="TreeGrafter"/>
</dbReference>